<organism evidence="2 3">
    <name type="scientific">Conger conger</name>
    <name type="common">Conger eel</name>
    <name type="synonym">Muraena conger</name>
    <dbReference type="NCBI Taxonomy" id="82655"/>
    <lineage>
        <taxon>Eukaryota</taxon>
        <taxon>Metazoa</taxon>
        <taxon>Chordata</taxon>
        <taxon>Craniata</taxon>
        <taxon>Vertebrata</taxon>
        <taxon>Euteleostomi</taxon>
        <taxon>Actinopterygii</taxon>
        <taxon>Neopterygii</taxon>
        <taxon>Teleostei</taxon>
        <taxon>Anguilliformes</taxon>
        <taxon>Congridae</taxon>
        <taxon>Conger</taxon>
    </lineage>
</organism>
<evidence type="ECO:0000256" key="1">
    <source>
        <dbReference type="SAM" id="SignalP"/>
    </source>
</evidence>
<protein>
    <submittedName>
        <fullName evidence="2">Uncharacterized protein</fullName>
    </submittedName>
</protein>
<sequence length="85" mass="9077">MPEHGFLSAMAMTVCMLMTCDASVWLSAPATVHLEQDSSTNVTIVSSAPLNVTVVIGINITYASTNDRIVELPEVMDVTCALHLP</sequence>
<keyword evidence="1" id="KW-0732">Signal</keyword>
<dbReference type="AlphaFoldDB" id="A0A9Q1DQP8"/>
<feature type="chain" id="PRO_5040490473" evidence="1">
    <location>
        <begin position="23"/>
        <end position="85"/>
    </location>
</feature>
<dbReference type="Proteomes" id="UP001152803">
    <property type="component" value="Unassembled WGS sequence"/>
</dbReference>
<evidence type="ECO:0000313" key="3">
    <source>
        <dbReference type="Proteomes" id="UP001152803"/>
    </source>
</evidence>
<accession>A0A9Q1DQP8</accession>
<feature type="signal peptide" evidence="1">
    <location>
        <begin position="1"/>
        <end position="22"/>
    </location>
</feature>
<name>A0A9Q1DQP8_CONCO</name>
<gene>
    <name evidence="2" type="ORF">COCON_G00056990</name>
</gene>
<dbReference type="EMBL" id="JAFJMO010000004">
    <property type="protein sequence ID" value="KAJ8278633.1"/>
    <property type="molecule type" value="Genomic_DNA"/>
</dbReference>
<comment type="caution">
    <text evidence="2">The sequence shown here is derived from an EMBL/GenBank/DDBJ whole genome shotgun (WGS) entry which is preliminary data.</text>
</comment>
<evidence type="ECO:0000313" key="2">
    <source>
        <dbReference type="EMBL" id="KAJ8278633.1"/>
    </source>
</evidence>
<keyword evidence="3" id="KW-1185">Reference proteome</keyword>
<proteinExistence type="predicted"/>
<reference evidence="2" key="1">
    <citation type="journal article" date="2023" name="Science">
        <title>Genome structures resolve the early diversification of teleost fishes.</title>
        <authorList>
            <person name="Parey E."/>
            <person name="Louis A."/>
            <person name="Montfort J."/>
            <person name="Bouchez O."/>
            <person name="Roques C."/>
            <person name="Iampietro C."/>
            <person name="Lluch J."/>
            <person name="Castinel A."/>
            <person name="Donnadieu C."/>
            <person name="Desvignes T."/>
            <person name="Floi Bucao C."/>
            <person name="Jouanno E."/>
            <person name="Wen M."/>
            <person name="Mejri S."/>
            <person name="Dirks R."/>
            <person name="Jansen H."/>
            <person name="Henkel C."/>
            <person name="Chen W.J."/>
            <person name="Zahm M."/>
            <person name="Cabau C."/>
            <person name="Klopp C."/>
            <person name="Thompson A.W."/>
            <person name="Robinson-Rechavi M."/>
            <person name="Braasch I."/>
            <person name="Lecointre G."/>
            <person name="Bobe J."/>
            <person name="Postlethwait J.H."/>
            <person name="Berthelot C."/>
            <person name="Roest Crollius H."/>
            <person name="Guiguen Y."/>
        </authorList>
    </citation>
    <scope>NUCLEOTIDE SEQUENCE</scope>
    <source>
        <strain evidence="2">Concon-B</strain>
    </source>
</reference>